<feature type="domain" description="Glucose-methanol-choline oxidoreductase N-terminal" evidence="5">
    <location>
        <begin position="322"/>
        <end position="336"/>
    </location>
</feature>
<organism evidence="6 7">
    <name type="scientific">Cylindrobasidium torrendii FP15055 ss-10</name>
    <dbReference type="NCBI Taxonomy" id="1314674"/>
    <lineage>
        <taxon>Eukaryota</taxon>
        <taxon>Fungi</taxon>
        <taxon>Dikarya</taxon>
        <taxon>Basidiomycota</taxon>
        <taxon>Agaricomycotina</taxon>
        <taxon>Agaricomycetes</taxon>
        <taxon>Agaricomycetidae</taxon>
        <taxon>Agaricales</taxon>
        <taxon>Marasmiineae</taxon>
        <taxon>Physalacriaceae</taxon>
        <taxon>Cylindrobasidium</taxon>
    </lineage>
</organism>
<feature type="signal peptide" evidence="4">
    <location>
        <begin position="1"/>
        <end position="23"/>
    </location>
</feature>
<proteinExistence type="inferred from homology"/>
<dbReference type="SUPFAM" id="SSF51905">
    <property type="entry name" value="FAD/NAD(P)-binding domain"/>
    <property type="match status" value="1"/>
</dbReference>
<feature type="binding site" evidence="3">
    <location>
        <position position="268"/>
    </location>
    <ligand>
        <name>FAD</name>
        <dbReference type="ChEBI" id="CHEBI:57692"/>
    </ligand>
</feature>
<gene>
    <name evidence="6" type="ORF">CYLTODRAFT_394572</name>
</gene>
<dbReference type="Proteomes" id="UP000054007">
    <property type="component" value="Unassembled WGS sequence"/>
</dbReference>
<name>A0A0D7BFM1_9AGAR</name>
<feature type="chain" id="PRO_5002317026" evidence="4">
    <location>
        <begin position="24"/>
        <end position="615"/>
    </location>
</feature>
<dbReference type="PROSITE" id="PS51257">
    <property type="entry name" value="PROKAR_LIPOPROTEIN"/>
    <property type="match status" value="1"/>
</dbReference>
<dbReference type="OrthoDB" id="269227at2759"/>
<evidence type="ECO:0000256" key="2">
    <source>
        <dbReference type="ARBA" id="ARBA00010790"/>
    </source>
</evidence>
<dbReference type="PANTHER" id="PTHR11552:SF213">
    <property type="entry name" value="DEHYDROGENASE, PUTATIVE-RELATED"/>
    <property type="match status" value="1"/>
</dbReference>
<dbReference type="PROSITE" id="PS00624">
    <property type="entry name" value="GMC_OXRED_2"/>
    <property type="match status" value="1"/>
</dbReference>
<dbReference type="SUPFAM" id="SSF54373">
    <property type="entry name" value="FAD-linked reductases, C-terminal domain"/>
    <property type="match status" value="1"/>
</dbReference>
<keyword evidence="7" id="KW-1185">Reference proteome</keyword>
<sequence>MALPKFQSLLALVLCATTSSVVAASCPSTSNSEYDYIVVGSGAGGGSTAGYLIDAGFSVLLIDAGHDVDTVNTTVPLYFPNAVEDPDLVFGYKLDEFPEGFKYQRNDVWYPRSGNLGGCTRHNAMINVLAGMGPDVDIVADMFEDDSFSRDAMQDQWKRIERALYDPGDVADHGFDGWLPINDNPSIAELNASNPAFLDDQLIDFLTTVQSSGEPITDFNDLSADNAVGVGAPVFTKTADHRRSSVRDWLVALESSTNRLTFQLDTLVTKVLTCTDDSGNIKAYGVEYAEGVTVPVSPKFTGKQDLDTKTVTAKREIIVAAGAYQSPQLLMLSGIGEAAHLKEHGIDVVVDLPGVGQNLQDHDEIAVIWELKEDLAIFEGCNFKSDPEEDACLKYFLESGKPNLYSFGGLVLATAMKTDRPEVTDTDIVIYWSPVHFQGFVPGFSQEIAQNHNAVTAVHLKARPSSRGYLRLTGGHPQDELYILKNRFQGDAGYQDVVDLREAIKHSREVLKQEPFASHVASEIFPGEGNGTDEEIEDHIYKHIFGHHVCCTNAMGPDSDKLAVLDQDFRVRGVQNLRVVDASSWPIVPAYFPTASHLVLAGRAADAIIADASAA</sequence>
<dbReference type="GO" id="GO:0050660">
    <property type="term" value="F:flavin adenine dinucleotide binding"/>
    <property type="evidence" value="ECO:0007669"/>
    <property type="project" value="InterPro"/>
</dbReference>
<dbReference type="InterPro" id="IPR000172">
    <property type="entry name" value="GMC_OxRdtase_N"/>
</dbReference>
<dbReference type="STRING" id="1314674.A0A0D7BFM1"/>
<dbReference type="InterPro" id="IPR007867">
    <property type="entry name" value="GMC_OxRtase_C"/>
</dbReference>
<dbReference type="AlphaFoldDB" id="A0A0D7BFM1"/>
<evidence type="ECO:0000259" key="5">
    <source>
        <dbReference type="PROSITE" id="PS00624"/>
    </source>
</evidence>
<evidence type="ECO:0000313" key="7">
    <source>
        <dbReference type="Proteomes" id="UP000054007"/>
    </source>
</evidence>
<evidence type="ECO:0000256" key="4">
    <source>
        <dbReference type="SAM" id="SignalP"/>
    </source>
</evidence>
<dbReference type="InterPro" id="IPR012132">
    <property type="entry name" value="GMC_OxRdtase"/>
</dbReference>
<keyword evidence="4" id="KW-0732">Signal</keyword>
<reference evidence="6 7" key="1">
    <citation type="journal article" date="2015" name="Fungal Genet. Biol.">
        <title>Evolution of novel wood decay mechanisms in Agaricales revealed by the genome sequences of Fistulina hepatica and Cylindrobasidium torrendii.</title>
        <authorList>
            <person name="Floudas D."/>
            <person name="Held B.W."/>
            <person name="Riley R."/>
            <person name="Nagy L.G."/>
            <person name="Koehler G."/>
            <person name="Ransdell A.S."/>
            <person name="Younus H."/>
            <person name="Chow J."/>
            <person name="Chiniquy J."/>
            <person name="Lipzen A."/>
            <person name="Tritt A."/>
            <person name="Sun H."/>
            <person name="Haridas S."/>
            <person name="LaButti K."/>
            <person name="Ohm R.A."/>
            <person name="Kues U."/>
            <person name="Blanchette R.A."/>
            <person name="Grigoriev I.V."/>
            <person name="Minto R.E."/>
            <person name="Hibbett D.S."/>
        </authorList>
    </citation>
    <scope>NUCLEOTIDE SEQUENCE [LARGE SCALE GENOMIC DNA]</scope>
    <source>
        <strain evidence="6 7">FP15055 ss-10</strain>
    </source>
</reference>
<evidence type="ECO:0000256" key="1">
    <source>
        <dbReference type="ARBA" id="ARBA00001974"/>
    </source>
</evidence>
<protein>
    <submittedName>
        <fullName evidence="6">GMC oxidoreductase</fullName>
    </submittedName>
</protein>
<dbReference type="Pfam" id="PF00732">
    <property type="entry name" value="GMC_oxred_N"/>
    <property type="match status" value="1"/>
</dbReference>
<keyword evidence="3" id="KW-0274">FAD</keyword>
<dbReference type="PIRSF" id="PIRSF000137">
    <property type="entry name" value="Alcohol_oxidase"/>
    <property type="match status" value="1"/>
</dbReference>
<accession>A0A0D7BFM1</accession>
<comment type="similarity">
    <text evidence="2">Belongs to the GMC oxidoreductase family.</text>
</comment>
<evidence type="ECO:0000313" key="6">
    <source>
        <dbReference type="EMBL" id="KIY69010.1"/>
    </source>
</evidence>
<dbReference type="Gene3D" id="3.30.560.10">
    <property type="entry name" value="Glucose Oxidase, domain 3"/>
    <property type="match status" value="1"/>
</dbReference>
<dbReference type="EMBL" id="KN880492">
    <property type="protein sequence ID" value="KIY69010.1"/>
    <property type="molecule type" value="Genomic_DNA"/>
</dbReference>
<keyword evidence="3" id="KW-0285">Flavoprotein</keyword>
<dbReference type="Pfam" id="PF05199">
    <property type="entry name" value="GMC_oxred_C"/>
    <property type="match status" value="1"/>
</dbReference>
<comment type="cofactor">
    <cofactor evidence="1 3">
        <name>FAD</name>
        <dbReference type="ChEBI" id="CHEBI:57692"/>
    </cofactor>
</comment>
<evidence type="ECO:0000256" key="3">
    <source>
        <dbReference type="PIRSR" id="PIRSR000137-2"/>
    </source>
</evidence>
<dbReference type="GO" id="GO:0016614">
    <property type="term" value="F:oxidoreductase activity, acting on CH-OH group of donors"/>
    <property type="evidence" value="ECO:0007669"/>
    <property type="project" value="InterPro"/>
</dbReference>
<dbReference type="InterPro" id="IPR036188">
    <property type="entry name" value="FAD/NAD-bd_sf"/>
</dbReference>
<dbReference type="PANTHER" id="PTHR11552">
    <property type="entry name" value="GLUCOSE-METHANOL-CHOLINE GMC OXIDOREDUCTASE"/>
    <property type="match status" value="1"/>
</dbReference>
<dbReference type="Gene3D" id="3.50.50.60">
    <property type="entry name" value="FAD/NAD(P)-binding domain"/>
    <property type="match status" value="1"/>
</dbReference>